<comment type="caution">
    <text evidence="1">The sequence shown here is derived from an EMBL/GenBank/DDBJ whole genome shotgun (WGS) entry which is preliminary data.</text>
</comment>
<dbReference type="AlphaFoldDB" id="A0A3A9YXI7"/>
<dbReference type="RefSeq" id="WP_120681294.1">
    <property type="nucleotide sequence ID" value="NZ_RBAL01000010.1"/>
</dbReference>
<accession>A0A3A9YXI7</accession>
<proteinExistence type="predicted"/>
<name>A0A3A9YXI7_9ACTN</name>
<organism evidence="1 2">
    <name type="scientific">Streptomyces hoynatensis</name>
    <dbReference type="NCBI Taxonomy" id="1141874"/>
    <lineage>
        <taxon>Bacteria</taxon>
        <taxon>Bacillati</taxon>
        <taxon>Actinomycetota</taxon>
        <taxon>Actinomycetes</taxon>
        <taxon>Kitasatosporales</taxon>
        <taxon>Streptomycetaceae</taxon>
        <taxon>Streptomyces</taxon>
    </lineage>
</organism>
<protein>
    <submittedName>
        <fullName evidence="1">Uncharacterized protein</fullName>
    </submittedName>
</protein>
<dbReference type="EMBL" id="RBAL01000010">
    <property type="protein sequence ID" value="RKN40519.1"/>
    <property type="molecule type" value="Genomic_DNA"/>
</dbReference>
<evidence type="ECO:0000313" key="1">
    <source>
        <dbReference type="EMBL" id="RKN40519.1"/>
    </source>
</evidence>
<sequence>MYCFTCGSGEPHRRLNDKEKDWLKKRLGRKSVDEFFICVAPGCRNTRTGLNKKPFDSPIRVPSD</sequence>
<gene>
    <name evidence="1" type="ORF">D7294_18005</name>
</gene>
<dbReference type="OrthoDB" id="4233975at2"/>
<evidence type="ECO:0000313" key="2">
    <source>
        <dbReference type="Proteomes" id="UP000272474"/>
    </source>
</evidence>
<dbReference type="Proteomes" id="UP000272474">
    <property type="component" value="Unassembled WGS sequence"/>
</dbReference>
<keyword evidence="2" id="KW-1185">Reference proteome</keyword>
<reference evidence="1 2" key="1">
    <citation type="journal article" date="2014" name="Int. J. Syst. Evol. Microbiol.">
        <title>Streptomyces hoynatensis sp. nov., isolated from deep marine sediment.</title>
        <authorList>
            <person name="Veyisoglu A."/>
            <person name="Sahin N."/>
        </authorList>
    </citation>
    <scope>NUCLEOTIDE SEQUENCE [LARGE SCALE GENOMIC DNA]</scope>
    <source>
        <strain evidence="1 2">KCTC 29097</strain>
    </source>
</reference>